<dbReference type="EMBL" id="OR343188">
    <property type="protein sequence ID" value="WNL49846.1"/>
    <property type="molecule type" value="Genomic_DNA"/>
</dbReference>
<sequence>MSRKFYQELYMESIWNGQRDVSECMRKFTDQHKKDPNFVPEDFSCLSKVSSHWAKISGFCSFGGCERIAFTEGWEGQHRHFVKVLGHLRGEKDGFFKEEVFDSGKVFGK</sequence>
<proteinExistence type="predicted"/>
<evidence type="ECO:0000313" key="1">
    <source>
        <dbReference type="EMBL" id="WNL49846.1"/>
    </source>
</evidence>
<organism evidence="1">
    <name type="scientific">Marseillevirus sp</name>
    <dbReference type="NCBI Taxonomy" id="2809551"/>
    <lineage>
        <taxon>Viruses</taxon>
        <taxon>Varidnaviria</taxon>
        <taxon>Bamfordvirae</taxon>
        <taxon>Nucleocytoviricota</taxon>
        <taxon>Megaviricetes</taxon>
        <taxon>Pimascovirales</taxon>
        <taxon>Pimascovirales incertae sedis</taxon>
        <taxon>Marseilleviridae</taxon>
        <taxon>Marseillevirus</taxon>
    </lineage>
</organism>
<protein>
    <submittedName>
        <fullName evidence="1">Uncharacterized protein</fullName>
    </submittedName>
</protein>
<gene>
    <name evidence="1" type="ORF">MarFTMF_330</name>
</gene>
<accession>A0AA96IY54</accession>
<name>A0AA96IY54_9VIRU</name>
<reference evidence="1" key="1">
    <citation type="submission" date="2023-07" db="EMBL/GenBank/DDBJ databases">
        <authorList>
            <person name="Xia Y."/>
        </authorList>
    </citation>
    <scope>NUCLEOTIDE SEQUENCE</scope>
    <source>
        <strain evidence="1">F</strain>
    </source>
</reference>